<dbReference type="InterPro" id="IPR001002">
    <property type="entry name" value="Chitin-bd_1"/>
</dbReference>
<evidence type="ECO:0000256" key="2">
    <source>
        <dbReference type="PROSITE-ProRule" id="PRU00261"/>
    </source>
</evidence>
<evidence type="ECO:0000256" key="3">
    <source>
        <dbReference type="SAM" id="SignalP"/>
    </source>
</evidence>
<dbReference type="EMBL" id="AZHA01000038">
    <property type="protein sequence ID" value="OAA36001.1"/>
    <property type="molecule type" value="Genomic_DNA"/>
</dbReference>
<evidence type="ECO:0000259" key="4">
    <source>
        <dbReference type="PROSITE" id="PS50941"/>
    </source>
</evidence>
<protein>
    <submittedName>
        <fullName evidence="5">Chitin-binding, type 1</fullName>
    </submittedName>
</protein>
<feature type="disulfide bond" evidence="2">
    <location>
        <begin position="457"/>
        <end position="469"/>
    </location>
</feature>
<keyword evidence="3" id="KW-0732">Signal</keyword>
<dbReference type="Gene3D" id="3.30.60.10">
    <property type="entry name" value="Endochitinase-like"/>
    <property type="match status" value="1"/>
</dbReference>
<dbReference type="OrthoDB" id="3231004at2759"/>
<sequence length="541" mass="58922">MKSTSILVLPLIGAGVEVAQALSVPFDNLLTRGEAYNTFLGKGVKHGAVEVIKSAKRGDEPVKDQPMTFNFEPPTADMSGVDVEKYFTSPDPDEIDQMLADTDAADKEKGNPKRGLVLRDAQVKCAGKVDADTSLLTTYEKYLKALDISASATISGWGQSASMSGKYLDKSEFSSNSLIYIAKIEVKKQQNVDDKFKFNDKIYNSKTFDADFGDRWIRGFENGGKMIARLVITAKNKASTKDIQANTEASLKFWGVSADISASMKKSMDELSKQAEIKISLFYQGSLGKVQEEQGSPSTISSSSAQDAFTQVKKWCDTFLKNACEHDYGYRALLDEYTTLENFPADQKVINYGVAEQISYMVLKELAKIAEMKQVLTGSSELNETARQDVEFAYLDMVEASQQWTRAIAKDPSQAKTQAKALLKKFGTDFYDKFKKDVAVGVKDGGKCGTQGGGKKCADGECCSSIGFCGKTDNHCGWFYGAYCQKEFGSCFDATASAGQKCGNKNGNKVCSAGLCCSSSDDGVCSKKHVTPNNNFGKCPK</sequence>
<organism evidence="5 6">
    <name type="scientific">Beauveria brongniartii RCEF 3172</name>
    <dbReference type="NCBI Taxonomy" id="1081107"/>
    <lineage>
        <taxon>Eukaryota</taxon>
        <taxon>Fungi</taxon>
        <taxon>Dikarya</taxon>
        <taxon>Ascomycota</taxon>
        <taxon>Pezizomycotina</taxon>
        <taxon>Sordariomycetes</taxon>
        <taxon>Hypocreomycetidae</taxon>
        <taxon>Hypocreales</taxon>
        <taxon>Cordycipitaceae</taxon>
        <taxon>Beauveria</taxon>
        <taxon>Beauveria brongniartii</taxon>
    </lineage>
</organism>
<dbReference type="AlphaFoldDB" id="A0A166XN73"/>
<comment type="caution">
    <text evidence="2">Lacks conserved residue(s) required for the propagation of feature annotation.</text>
</comment>
<name>A0A166XN73_9HYPO</name>
<feature type="domain" description="Chitin-binding type-1" evidence="4">
    <location>
        <begin position="445"/>
        <end position="493"/>
    </location>
</feature>
<feature type="disulfide bond" evidence="2">
    <location>
        <begin position="462"/>
        <end position="476"/>
    </location>
</feature>
<dbReference type="InterPro" id="IPR036861">
    <property type="entry name" value="Endochitinase-like_sf"/>
</dbReference>
<dbReference type="SUPFAM" id="SSF57016">
    <property type="entry name" value="Plant lectins/antimicrobial peptides"/>
    <property type="match status" value="1"/>
</dbReference>
<dbReference type="SMART" id="SM00270">
    <property type="entry name" value="ChtBD1"/>
    <property type="match status" value="2"/>
</dbReference>
<feature type="disulfide bond" evidence="2">
    <location>
        <begin position="448"/>
        <end position="463"/>
    </location>
</feature>
<reference evidence="5 6" key="1">
    <citation type="journal article" date="2016" name="Genome Biol. Evol.">
        <title>Divergent and convergent evolution of fungal pathogenicity.</title>
        <authorList>
            <person name="Shang Y."/>
            <person name="Xiao G."/>
            <person name="Zheng P."/>
            <person name="Cen K."/>
            <person name="Zhan S."/>
            <person name="Wang C."/>
        </authorList>
    </citation>
    <scope>NUCLEOTIDE SEQUENCE [LARGE SCALE GENOMIC DNA]</scope>
    <source>
        <strain evidence="5 6">RCEF 3172</strain>
    </source>
</reference>
<proteinExistence type="predicted"/>
<feature type="signal peptide" evidence="3">
    <location>
        <begin position="1"/>
        <end position="21"/>
    </location>
</feature>
<evidence type="ECO:0000313" key="6">
    <source>
        <dbReference type="Proteomes" id="UP000076863"/>
    </source>
</evidence>
<dbReference type="Pfam" id="PF00187">
    <property type="entry name" value="Chitin_bind_1"/>
    <property type="match status" value="1"/>
</dbReference>
<keyword evidence="1 2" id="KW-0147">Chitin-binding</keyword>
<dbReference type="GO" id="GO:0008061">
    <property type="term" value="F:chitin binding"/>
    <property type="evidence" value="ECO:0007669"/>
    <property type="project" value="UniProtKB-UniRule"/>
</dbReference>
<accession>A0A166XN73</accession>
<keyword evidence="6" id="KW-1185">Reference proteome</keyword>
<feature type="chain" id="PRO_5007882419" evidence="3">
    <location>
        <begin position="22"/>
        <end position="541"/>
    </location>
</feature>
<evidence type="ECO:0000313" key="5">
    <source>
        <dbReference type="EMBL" id="OAA36001.1"/>
    </source>
</evidence>
<dbReference type="Proteomes" id="UP000076863">
    <property type="component" value="Unassembled WGS sequence"/>
</dbReference>
<comment type="caution">
    <text evidence="5">The sequence shown here is derived from an EMBL/GenBank/DDBJ whole genome shotgun (WGS) entry which is preliminary data.</text>
</comment>
<dbReference type="PROSITE" id="PS50941">
    <property type="entry name" value="CHIT_BIND_I_2"/>
    <property type="match status" value="1"/>
</dbReference>
<evidence type="ECO:0000256" key="1">
    <source>
        <dbReference type="ARBA" id="ARBA00022669"/>
    </source>
</evidence>
<gene>
    <name evidence="5" type="ORF">BBO_08426</name>
</gene>
<keyword evidence="2" id="KW-1015">Disulfide bond</keyword>